<sequence length="134" mass="14661">MTKSDNTGLVLSFFESFNAGDAEAAFALLDEEAVWWVAGKPDRFPLAGDYDKDGLLRLLGTVGQAMPNGVDLKVTSTTTQDDRVVVEAESHGVSAAGKVYDQRIIYVFQLHDGKIRQVREYLDTQHAVDVLVTG</sequence>
<reference evidence="2" key="2">
    <citation type="submission" date="2020-09" db="EMBL/GenBank/DDBJ databases">
        <authorList>
            <person name="Sun Q."/>
            <person name="Zhou Y."/>
        </authorList>
    </citation>
    <scope>NUCLEOTIDE SEQUENCE</scope>
    <source>
        <strain evidence="2">CGMCC 4.7110</strain>
    </source>
</reference>
<dbReference type="Gene3D" id="3.10.450.50">
    <property type="match status" value="1"/>
</dbReference>
<keyword evidence="3" id="KW-1185">Reference proteome</keyword>
<evidence type="ECO:0000313" key="3">
    <source>
        <dbReference type="Proteomes" id="UP000653411"/>
    </source>
</evidence>
<dbReference type="Pfam" id="PF12680">
    <property type="entry name" value="SnoaL_2"/>
    <property type="match status" value="1"/>
</dbReference>
<gene>
    <name evidence="2" type="ORF">GCM10011578_055110</name>
</gene>
<organism evidence="2 3">
    <name type="scientific">Streptomyces fuscichromogenes</name>
    <dbReference type="NCBI Taxonomy" id="1324013"/>
    <lineage>
        <taxon>Bacteria</taxon>
        <taxon>Bacillati</taxon>
        <taxon>Actinomycetota</taxon>
        <taxon>Actinomycetes</taxon>
        <taxon>Kitasatosporales</taxon>
        <taxon>Streptomycetaceae</taxon>
        <taxon>Streptomyces</taxon>
    </lineage>
</organism>
<proteinExistence type="predicted"/>
<dbReference type="InterPro" id="IPR032710">
    <property type="entry name" value="NTF2-like_dom_sf"/>
</dbReference>
<dbReference type="RefSeq" id="WP_189265514.1">
    <property type="nucleotide sequence ID" value="NZ_BMML01000013.1"/>
</dbReference>
<evidence type="ECO:0000313" key="2">
    <source>
        <dbReference type="EMBL" id="GGN23040.1"/>
    </source>
</evidence>
<accession>A0A917XGC0</accession>
<feature type="domain" description="SnoaL-like" evidence="1">
    <location>
        <begin position="11"/>
        <end position="117"/>
    </location>
</feature>
<dbReference type="AlphaFoldDB" id="A0A917XGC0"/>
<dbReference type="SUPFAM" id="SSF54427">
    <property type="entry name" value="NTF2-like"/>
    <property type="match status" value="1"/>
</dbReference>
<reference evidence="2" key="1">
    <citation type="journal article" date="2014" name="Int. J. Syst. Evol. Microbiol.">
        <title>Complete genome sequence of Corynebacterium casei LMG S-19264T (=DSM 44701T), isolated from a smear-ripened cheese.</title>
        <authorList>
            <consortium name="US DOE Joint Genome Institute (JGI-PGF)"/>
            <person name="Walter F."/>
            <person name="Albersmeier A."/>
            <person name="Kalinowski J."/>
            <person name="Ruckert C."/>
        </authorList>
    </citation>
    <scope>NUCLEOTIDE SEQUENCE</scope>
    <source>
        <strain evidence="2">CGMCC 4.7110</strain>
    </source>
</reference>
<dbReference type="EMBL" id="BMML01000013">
    <property type="protein sequence ID" value="GGN23040.1"/>
    <property type="molecule type" value="Genomic_DNA"/>
</dbReference>
<dbReference type="PANTHER" id="PTHR41252">
    <property type="entry name" value="BLR2505 PROTEIN"/>
    <property type="match status" value="1"/>
</dbReference>
<name>A0A917XGC0_9ACTN</name>
<dbReference type="Proteomes" id="UP000653411">
    <property type="component" value="Unassembled WGS sequence"/>
</dbReference>
<evidence type="ECO:0000259" key="1">
    <source>
        <dbReference type="Pfam" id="PF12680"/>
    </source>
</evidence>
<dbReference type="InterPro" id="IPR037401">
    <property type="entry name" value="SnoaL-like"/>
</dbReference>
<dbReference type="PANTHER" id="PTHR41252:SF1">
    <property type="entry name" value="BLR2505 PROTEIN"/>
    <property type="match status" value="1"/>
</dbReference>
<comment type="caution">
    <text evidence="2">The sequence shown here is derived from an EMBL/GenBank/DDBJ whole genome shotgun (WGS) entry which is preliminary data.</text>
</comment>
<protein>
    <recommendedName>
        <fullName evidence="1">SnoaL-like domain-containing protein</fullName>
    </recommendedName>
</protein>